<organism evidence="1 2">
    <name type="scientific">Atta colombica</name>
    <dbReference type="NCBI Taxonomy" id="520822"/>
    <lineage>
        <taxon>Eukaryota</taxon>
        <taxon>Metazoa</taxon>
        <taxon>Ecdysozoa</taxon>
        <taxon>Arthropoda</taxon>
        <taxon>Hexapoda</taxon>
        <taxon>Insecta</taxon>
        <taxon>Pterygota</taxon>
        <taxon>Neoptera</taxon>
        <taxon>Endopterygota</taxon>
        <taxon>Hymenoptera</taxon>
        <taxon>Apocrita</taxon>
        <taxon>Aculeata</taxon>
        <taxon>Formicoidea</taxon>
        <taxon>Formicidae</taxon>
        <taxon>Myrmicinae</taxon>
        <taxon>Atta</taxon>
    </lineage>
</organism>
<keyword evidence="2" id="KW-1185">Reference proteome</keyword>
<evidence type="ECO:0000313" key="2">
    <source>
        <dbReference type="Proteomes" id="UP000078540"/>
    </source>
</evidence>
<sequence>MDPFPEVGRKLYLIVWMGDNTRTDTASIHSPSLRGRNFGCRRRHQDGNRKLDNPAYTAIVAAATTPWTFIHSGA</sequence>
<gene>
    <name evidence="1" type="ORF">ALC53_00268</name>
</gene>
<accession>A0A195BZI0</accession>
<reference evidence="1 2" key="1">
    <citation type="submission" date="2015-09" db="EMBL/GenBank/DDBJ databases">
        <title>Atta colombica WGS genome.</title>
        <authorList>
            <person name="Nygaard S."/>
            <person name="Hu H."/>
            <person name="Boomsma J."/>
            <person name="Zhang G."/>
        </authorList>
    </citation>
    <scope>NUCLEOTIDE SEQUENCE [LARGE SCALE GENOMIC DNA]</scope>
    <source>
        <strain evidence="1">Treedump-2</strain>
        <tissue evidence="1">Whole body</tissue>
    </source>
</reference>
<dbReference type="EMBL" id="KQ976394">
    <property type="protein sequence ID" value="KYM93331.1"/>
    <property type="molecule type" value="Genomic_DNA"/>
</dbReference>
<dbReference type="Proteomes" id="UP000078540">
    <property type="component" value="Unassembled WGS sequence"/>
</dbReference>
<proteinExistence type="predicted"/>
<evidence type="ECO:0000313" key="1">
    <source>
        <dbReference type="EMBL" id="KYM93331.1"/>
    </source>
</evidence>
<dbReference type="AlphaFoldDB" id="A0A195BZI0"/>
<protein>
    <submittedName>
        <fullName evidence="1">Uncharacterized protein</fullName>
    </submittedName>
</protein>
<name>A0A195BZI0_9HYME</name>